<comment type="caution">
    <text evidence="1">The sequence shown here is derived from an EMBL/GenBank/DDBJ whole genome shotgun (WGS) entry which is preliminary data.</text>
</comment>
<name>A0A5B7IA35_PORTR</name>
<accession>A0A5B7IA35</accession>
<sequence>MLHCSTSWLHATSTMLCKATSSPSPKKHNFLPFKDKLELIRKCEASLVVTRHTARLMLEYNNTLPQFHHTVTPGKCYPTFAFTDSSS</sequence>
<dbReference type="EMBL" id="VSRR010049293">
    <property type="protein sequence ID" value="MPC78759.1"/>
    <property type="molecule type" value="Genomic_DNA"/>
</dbReference>
<protein>
    <submittedName>
        <fullName evidence="1">Uncharacterized protein</fullName>
    </submittedName>
</protein>
<organism evidence="1 2">
    <name type="scientific">Portunus trituberculatus</name>
    <name type="common">Swimming crab</name>
    <name type="synonym">Neptunus trituberculatus</name>
    <dbReference type="NCBI Taxonomy" id="210409"/>
    <lineage>
        <taxon>Eukaryota</taxon>
        <taxon>Metazoa</taxon>
        <taxon>Ecdysozoa</taxon>
        <taxon>Arthropoda</taxon>
        <taxon>Crustacea</taxon>
        <taxon>Multicrustacea</taxon>
        <taxon>Malacostraca</taxon>
        <taxon>Eumalacostraca</taxon>
        <taxon>Eucarida</taxon>
        <taxon>Decapoda</taxon>
        <taxon>Pleocyemata</taxon>
        <taxon>Brachyura</taxon>
        <taxon>Eubrachyura</taxon>
        <taxon>Portunoidea</taxon>
        <taxon>Portunidae</taxon>
        <taxon>Portuninae</taxon>
        <taxon>Portunus</taxon>
    </lineage>
</organism>
<keyword evidence="2" id="KW-1185">Reference proteome</keyword>
<proteinExistence type="predicted"/>
<gene>
    <name evidence="1" type="ORF">E2C01_073257</name>
</gene>
<reference evidence="1 2" key="1">
    <citation type="submission" date="2019-05" db="EMBL/GenBank/DDBJ databases">
        <title>Another draft genome of Portunus trituberculatus and its Hox gene families provides insights of decapod evolution.</title>
        <authorList>
            <person name="Jeong J.-H."/>
            <person name="Song I."/>
            <person name="Kim S."/>
            <person name="Choi T."/>
            <person name="Kim D."/>
            <person name="Ryu S."/>
            <person name="Kim W."/>
        </authorList>
    </citation>
    <scope>NUCLEOTIDE SEQUENCE [LARGE SCALE GENOMIC DNA]</scope>
    <source>
        <tissue evidence="1">Muscle</tissue>
    </source>
</reference>
<evidence type="ECO:0000313" key="1">
    <source>
        <dbReference type="EMBL" id="MPC78759.1"/>
    </source>
</evidence>
<dbReference type="Proteomes" id="UP000324222">
    <property type="component" value="Unassembled WGS sequence"/>
</dbReference>
<evidence type="ECO:0000313" key="2">
    <source>
        <dbReference type="Proteomes" id="UP000324222"/>
    </source>
</evidence>
<dbReference type="AlphaFoldDB" id="A0A5B7IA35"/>